<dbReference type="EMBL" id="NGKB01000020">
    <property type="protein sequence ID" value="RSU10064.1"/>
    <property type="molecule type" value="Genomic_DNA"/>
</dbReference>
<dbReference type="GO" id="GO:0010181">
    <property type="term" value="F:FMN binding"/>
    <property type="evidence" value="ECO:0007669"/>
    <property type="project" value="UniProtKB-UniRule"/>
</dbReference>
<dbReference type="EC" id="1.3.5.3" evidence="7"/>
<comment type="pathway">
    <text evidence="7">Porphyrin-containing compound metabolism; protoporphyrin-IX biosynthesis; protoporphyrin-IX from protoporphyrinogen-IX: step 1/1.</text>
</comment>
<evidence type="ECO:0000256" key="3">
    <source>
        <dbReference type="ARBA" id="ARBA00022741"/>
    </source>
</evidence>
<keyword evidence="6 7" id="KW-0627">Porphyrin biosynthesis</keyword>
<evidence type="ECO:0000259" key="8">
    <source>
        <dbReference type="Pfam" id="PF12724"/>
    </source>
</evidence>
<dbReference type="PANTHER" id="PTHR38030">
    <property type="entry name" value="PROTOPORPHYRINOGEN IX DEHYDROGENASE [MENAQUINONE]"/>
    <property type="match status" value="1"/>
</dbReference>
<evidence type="ECO:0000256" key="6">
    <source>
        <dbReference type="ARBA" id="ARBA00023244"/>
    </source>
</evidence>
<comment type="subcellular location">
    <subcellularLocation>
        <location evidence="7">Cell membrane</location>
        <topology evidence="7">Peripheral membrane protein</topology>
    </subcellularLocation>
</comment>
<dbReference type="Proteomes" id="UP000288028">
    <property type="component" value="Unassembled WGS sequence"/>
</dbReference>
<keyword evidence="7" id="KW-1003">Cell membrane</keyword>
<comment type="caution">
    <text evidence="9">The sequence shown here is derived from an EMBL/GenBank/DDBJ whole genome shotgun (WGS) entry which is preliminary data.</text>
</comment>
<evidence type="ECO:0000256" key="7">
    <source>
        <dbReference type="HAMAP-Rule" id="MF_00853"/>
    </source>
</evidence>
<dbReference type="NCBIfam" id="NF008316">
    <property type="entry name" value="PRK11104.1"/>
    <property type="match status" value="1"/>
</dbReference>
<evidence type="ECO:0000256" key="2">
    <source>
        <dbReference type="ARBA" id="ARBA00022643"/>
    </source>
</evidence>
<keyword evidence="4 7" id="KW-0560">Oxidoreductase</keyword>
<dbReference type="GO" id="GO:0006782">
    <property type="term" value="P:protoporphyrinogen IX biosynthetic process"/>
    <property type="evidence" value="ECO:0007669"/>
    <property type="project" value="UniProtKB-UniRule"/>
</dbReference>
<reference evidence="9 10" key="1">
    <citation type="submission" date="2017-05" db="EMBL/GenBank/DDBJ databases">
        <title>Vagococcus spp. assemblies.</title>
        <authorList>
            <person name="Gulvik C.A."/>
        </authorList>
    </citation>
    <scope>NUCLEOTIDE SEQUENCE [LARGE SCALE GENOMIC DNA]</scope>
    <source>
        <strain evidence="9 10">SS1714</strain>
    </source>
</reference>
<proteinExistence type="inferred from homology"/>
<feature type="domain" description="Flavodoxin" evidence="8">
    <location>
        <begin position="5"/>
        <end position="148"/>
    </location>
</feature>
<keyword evidence="10" id="KW-1185">Reference proteome</keyword>
<dbReference type="AlphaFoldDB" id="A0A430AQ48"/>
<keyword evidence="3 7" id="KW-0547">Nucleotide-binding</keyword>
<comment type="catalytic activity">
    <reaction evidence="7">
        <text>protoporphyrinogen IX + 3 a quinone = protoporphyrin IX + 3 a quinol</text>
        <dbReference type="Rhea" id="RHEA:65032"/>
        <dbReference type="ChEBI" id="CHEBI:24646"/>
        <dbReference type="ChEBI" id="CHEBI:57306"/>
        <dbReference type="ChEBI" id="CHEBI:57307"/>
        <dbReference type="ChEBI" id="CHEBI:132124"/>
        <dbReference type="EC" id="1.3.5.3"/>
    </reaction>
</comment>
<comment type="catalytic activity">
    <reaction evidence="7">
        <text>protoporphyrinogen IX + 3 a menaquinone = protoporphyrin IX + 3 a menaquinol</text>
        <dbReference type="Rhea" id="RHEA:27409"/>
        <dbReference type="Rhea" id="RHEA-COMP:9537"/>
        <dbReference type="Rhea" id="RHEA-COMP:9539"/>
        <dbReference type="ChEBI" id="CHEBI:16374"/>
        <dbReference type="ChEBI" id="CHEBI:18151"/>
        <dbReference type="ChEBI" id="CHEBI:57306"/>
        <dbReference type="ChEBI" id="CHEBI:57307"/>
        <dbReference type="EC" id="1.3.5.3"/>
    </reaction>
</comment>
<evidence type="ECO:0000313" key="9">
    <source>
        <dbReference type="EMBL" id="RSU10064.1"/>
    </source>
</evidence>
<comment type="function">
    <text evidence="7">Catalyzes the 6-electron oxidation of protoporphyrinogen IX to form protoporphyrin IX; under anaerobic conditions uses menaquinone as an electron acceptor, under aerobic conditions uses ubiquinone as an electron acceptor.</text>
</comment>
<sequence>MPNILFAYSTVDGQTQKIAERLSREVTGKVSVKRFEEVTSIKDFDKVIVGSSIRYGKFPKKLYRFVEENQELLEERHADFYGVNLIARTPEKCQVENNVYVRKFLEKTTWKPKDVCIFAGALKYTTYRLFDKKMIQLIMKITKGPTDSRVDLEFTDWQQVTQFAERINQEINR</sequence>
<comment type="catalytic activity">
    <reaction evidence="7">
        <text>protoporphyrinogen IX + 3 a ubiquinone = protoporphyrin IX + 3 a ubiquinol</text>
        <dbReference type="Rhea" id="RHEA:63936"/>
        <dbReference type="Rhea" id="RHEA-COMP:9565"/>
        <dbReference type="Rhea" id="RHEA-COMP:9566"/>
        <dbReference type="ChEBI" id="CHEBI:16389"/>
        <dbReference type="ChEBI" id="CHEBI:17976"/>
        <dbReference type="ChEBI" id="CHEBI:57306"/>
        <dbReference type="ChEBI" id="CHEBI:57307"/>
    </reaction>
</comment>
<evidence type="ECO:0000313" key="10">
    <source>
        <dbReference type="Proteomes" id="UP000288028"/>
    </source>
</evidence>
<evidence type="ECO:0000256" key="1">
    <source>
        <dbReference type="ARBA" id="ARBA00022630"/>
    </source>
</evidence>
<dbReference type="Gene3D" id="3.40.50.360">
    <property type="match status" value="1"/>
</dbReference>
<keyword evidence="1 7" id="KW-0285">Flavoprotein</keyword>
<organism evidence="9 10">
    <name type="scientific">Vagococcus carniphilus</name>
    <dbReference type="NCBI Taxonomy" id="218144"/>
    <lineage>
        <taxon>Bacteria</taxon>
        <taxon>Bacillati</taxon>
        <taxon>Bacillota</taxon>
        <taxon>Bacilli</taxon>
        <taxon>Lactobacillales</taxon>
        <taxon>Enterococcaceae</taxon>
        <taxon>Vagococcus</taxon>
    </lineage>
</organism>
<dbReference type="Pfam" id="PF12724">
    <property type="entry name" value="Flavodoxin_5"/>
    <property type="match status" value="1"/>
</dbReference>
<evidence type="ECO:0000256" key="4">
    <source>
        <dbReference type="ARBA" id="ARBA00023002"/>
    </source>
</evidence>
<keyword evidence="5" id="KW-0472">Membrane</keyword>
<dbReference type="GO" id="GO:0004729">
    <property type="term" value="F:oxygen-dependent protoporphyrinogen oxidase activity"/>
    <property type="evidence" value="ECO:0007669"/>
    <property type="project" value="InterPro"/>
</dbReference>
<dbReference type="InterPro" id="IPR026816">
    <property type="entry name" value="Flavodoxin_dom"/>
</dbReference>
<dbReference type="HAMAP" id="MF_00853">
    <property type="entry name" value="HemG"/>
    <property type="match status" value="1"/>
</dbReference>
<dbReference type="GO" id="GO:0005886">
    <property type="term" value="C:plasma membrane"/>
    <property type="evidence" value="ECO:0007669"/>
    <property type="project" value="UniProtKB-SubCell"/>
</dbReference>
<dbReference type="GO" id="GO:0070819">
    <property type="term" value="F:menaquinone-dependent protoporphyrinogen oxidase activity"/>
    <property type="evidence" value="ECO:0007669"/>
    <property type="project" value="UniProtKB-UniRule"/>
</dbReference>
<protein>
    <recommendedName>
        <fullName evidence="7">Protoporphyrinogen IX dehydrogenase [quinone]</fullName>
        <ecNumber evidence="7">1.3.5.3</ecNumber>
    </recommendedName>
    <alternativeName>
        <fullName evidence="7">Protoporphyrinogen IX dehydrogenase [menaquinone]</fullName>
    </alternativeName>
    <alternativeName>
        <fullName evidence="7">Protoporphyrinogen IX dehydrogenase [ubiquinone]</fullName>
    </alternativeName>
    <alternativeName>
        <fullName evidence="7">Protoporphyrinogen oxidase</fullName>
        <shortName evidence="7">PPO</shortName>
    </alternativeName>
</protein>
<keyword evidence="2 7" id="KW-0288">FMN</keyword>
<dbReference type="SUPFAM" id="SSF52218">
    <property type="entry name" value="Flavoproteins"/>
    <property type="match status" value="1"/>
</dbReference>
<gene>
    <name evidence="7" type="primary">hemG</name>
    <name evidence="9" type="ORF">CBF28_14285</name>
</gene>
<dbReference type="InterPro" id="IPR029039">
    <property type="entry name" value="Flavoprotein-like_sf"/>
</dbReference>
<dbReference type="PANTHER" id="PTHR38030:SF2">
    <property type="entry name" value="PROTOPORPHYRINOGEN IX DEHYDROGENASE [QUINONE]"/>
    <property type="match status" value="1"/>
</dbReference>
<dbReference type="InterPro" id="IPR044264">
    <property type="entry name" value="HemG"/>
</dbReference>
<name>A0A430AQ48_9ENTE</name>
<dbReference type="RefSeq" id="WP_126796401.1">
    <property type="nucleotide sequence ID" value="NZ_CP060720.1"/>
</dbReference>
<dbReference type="OrthoDB" id="2146857at2"/>
<comment type="cofactor">
    <cofactor evidence="7">
        <name>FMN</name>
        <dbReference type="ChEBI" id="CHEBI:58210"/>
    </cofactor>
    <text evidence="7">Binds 1 FMN non-covalently per subunit.</text>
</comment>
<evidence type="ECO:0000256" key="5">
    <source>
        <dbReference type="ARBA" id="ARBA00023136"/>
    </source>
</evidence>
<comment type="similarity">
    <text evidence="7">Belongs to the HemG family.</text>
</comment>
<dbReference type="InterPro" id="IPR052200">
    <property type="entry name" value="Protoporphyrinogen_IX_DH"/>
</dbReference>
<dbReference type="GeneID" id="95581873"/>
<accession>A0A430AQ48</accession>
<dbReference type="UniPathway" id="UPA00251">
    <property type="reaction ID" value="UER00324"/>
</dbReference>